<reference evidence="3" key="1">
    <citation type="submission" date="2012-09" db="EMBL/GenBank/DDBJ databases">
        <authorList>
            <person name="Martin A.A."/>
        </authorList>
    </citation>
    <scope>NUCLEOTIDE SEQUENCE</scope>
</reference>
<sequence>MSKLSESAAASDDYGDEDDDVFVCSVTVMNAITTPDVLLDSVPGFLGCMQYFPDCQLFYFETRVYCFLLASNPSNLLVMDCLPRCDIPLPEIGAARVTTNFNVCAHPAELTIRVIHEVRSVSTFLAGTHSVDSRSIGTEHWPLKLNVQFYEHSPEEYYAKACILTERTGQITCFMNSTFTKEALMGECGATRLGVSSSLSMLLLTMVMVMFFVVVGVGIVFFAHHVFVKISRANKSNRKFVKQPQCAPFLPSSIQTKKMSNDDDRLTVIEEEKEESSRLSPTPSTSGFDTDPRSWS</sequence>
<keyword evidence="3" id="KW-1185">Reference proteome</keyword>
<dbReference type="WBParaSite" id="ACAC_0001073801-mRNA-1">
    <property type="protein sequence ID" value="ACAC_0001073801-mRNA-1"/>
    <property type="gene ID" value="ACAC_0001073801"/>
</dbReference>
<protein>
    <submittedName>
        <fullName evidence="4">ZP domain-containing protein</fullName>
    </submittedName>
</protein>
<feature type="region of interest" description="Disordered" evidence="1">
    <location>
        <begin position="253"/>
        <end position="296"/>
    </location>
</feature>
<keyword evidence="2" id="KW-0812">Transmembrane</keyword>
<feature type="compositionally biased region" description="Basic and acidic residues" evidence="1">
    <location>
        <begin position="259"/>
        <end position="270"/>
    </location>
</feature>
<accession>A0A158PBC4</accession>
<evidence type="ECO:0000256" key="2">
    <source>
        <dbReference type="SAM" id="Phobius"/>
    </source>
</evidence>
<evidence type="ECO:0000313" key="4">
    <source>
        <dbReference type="WBParaSite" id="ACAC_0001073801-mRNA-1"/>
    </source>
</evidence>
<organism evidence="3 4">
    <name type="scientific">Angiostrongylus cantonensis</name>
    <name type="common">Rat lungworm</name>
    <dbReference type="NCBI Taxonomy" id="6313"/>
    <lineage>
        <taxon>Eukaryota</taxon>
        <taxon>Metazoa</taxon>
        <taxon>Ecdysozoa</taxon>
        <taxon>Nematoda</taxon>
        <taxon>Chromadorea</taxon>
        <taxon>Rhabditida</taxon>
        <taxon>Rhabditina</taxon>
        <taxon>Rhabditomorpha</taxon>
        <taxon>Strongyloidea</taxon>
        <taxon>Metastrongylidae</taxon>
        <taxon>Angiostrongylus</taxon>
    </lineage>
</organism>
<evidence type="ECO:0000256" key="1">
    <source>
        <dbReference type="SAM" id="MobiDB-lite"/>
    </source>
</evidence>
<reference evidence="4" key="2">
    <citation type="submission" date="2016-04" db="UniProtKB">
        <authorList>
            <consortium name="WormBaseParasite"/>
        </authorList>
    </citation>
    <scope>IDENTIFICATION</scope>
</reference>
<dbReference type="Proteomes" id="UP000035642">
    <property type="component" value="Unassembled WGS sequence"/>
</dbReference>
<feature type="compositionally biased region" description="Polar residues" evidence="1">
    <location>
        <begin position="278"/>
        <end position="296"/>
    </location>
</feature>
<keyword evidence="2" id="KW-1133">Transmembrane helix</keyword>
<dbReference type="AlphaFoldDB" id="A0A158PBC4"/>
<name>A0A158PBC4_ANGCA</name>
<evidence type="ECO:0000313" key="3">
    <source>
        <dbReference type="Proteomes" id="UP000035642"/>
    </source>
</evidence>
<feature type="transmembrane region" description="Helical" evidence="2">
    <location>
        <begin position="201"/>
        <end position="228"/>
    </location>
</feature>
<keyword evidence="2" id="KW-0472">Membrane</keyword>
<proteinExistence type="predicted"/>